<dbReference type="AlphaFoldDB" id="A0A4P6EZ23"/>
<proteinExistence type="predicted"/>
<dbReference type="InterPro" id="IPR009996">
    <property type="entry name" value="YycH"/>
</dbReference>
<organism evidence="3 4">
    <name type="scientific">Paenibacillus protaetiae</name>
    <dbReference type="NCBI Taxonomy" id="2509456"/>
    <lineage>
        <taxon>Bacteria</taxon>
        <taxon>Bacillati</taxon>
        <taxon>Bacillota</taxon>
        <taxon>Bacilli</taxon>
        <taxon>Bacillales</taxon>
        <taxon>Paenibacillaceae</taxon>
        <taxon>Paenibacillus</taxon>
    </lineage>
</organism>
<dbReference type="OrthoDB" id="2382185at2"/>
<evidence type="ECO:0000313" key="4">
    <source>
        <dbReference type="Proteomes" id="UP000293568"/>
    </source>
</evidence>
<feature type="domain" description="Regulatory protein YycH" evidence="2">
    <location>
        <begin position="3"/>
        <end position="420"/>
    </location>
</feature>
<feature type="region of interest" description="Disordered" evidence="1">
    <location>
        <begin position="436"/>
        <end position="468"/>
    </location>
</feature>
<reference evidence="3 4" key="1">
    <citation type="submission" date="2019-01" db="EMBL/GenBank/DDBJ databases">
        <title>Genome sequencing of strain FW100M-2.</title>
        <authorList>
            <person name="Heo J."/>
            <person name="Kim S.-J."/>
            <person name="Kim J.-S."/>
            <person name="Hong S.-B."/>
            <person name="Kwon S.-W."/>
        </authorList>
    </citation>
    <scope>NUCLEOTIDE SEQUENCE [LARGE SCALE GENOMIC DNA]</scope>
    <source>
        <strain evidence="3 4">FW100M-2</strain>
    </source>
</reference>
<keyword evidence="4" id="KW-1185">Reference proteome</keyword>
<dbReference type="InterPro" id="IPR042274">
    <property type="entry name" value="YycH/YycI_2"/>
</dbReference>
<dbReference type="CDD" id="cd15787">
    <property type="entry name" value="YycH_N"/>
    <property type="match status" value="1"/>
</dbReference>
<gene>
    <name evidence="3" type="ORF">ET464_15130</name>
</gene>
<dbReference type="RefSeq" id="WP_129442258.1">
    <property type="nucleotide sequence ID" value="NZ_CP035492.1"/>
</dbReference>
<dbReference type="KEGG" id="pprt:ET464_15130"/>
<sequence length="468" mass="52386">MMEKIKSFALVALVALSLVQSFLLMYSPPMLGATVRTDQDYINTEPMGSVLGVEQVIFPDEMVLHFGKNEHTVLYPGTTFYDMILKERIQGREFKSFQRSPANVLNWNEIRKNDIGVELRFDVGIPVELLQKLLKLKGDLLFLQDTIDRIWIFKTEGTEEVRTFFFSADGKTVYESLQADLTVRDVQDYVGFGQYQTRYSITSDGIYVPDKPVRAVQSLYPYSTYPPELMQRNLFFDPSTTRAVEGRNGSKIYTDGKRGLQVQQDSTWISFTDPAAPQSGADVLSDNFYAAVEFVNTHGGWDGSYRFSTLQDGLDGSVVEFQQYLESYPILSPPGFQYGEMRLLLQQGTVTEYNRSLITLADQPSDRQQRWLPGGSELQSALQSYDRRSEVSALYPAVQAVQREEGKILFVPIWAVRLKDGSQHALMDAYPAGYTPANTDGTAGDPASSGATDDSKDGKPEVSGHGLG</sequence>
<evidence type="ECO:0000259" key="2">
    <source>
        <dbReference type="Pfam" id="PF07435"/>
    </source>
</evidence>
<dbReference type="Pfam" id="PF07435">
    <property type="entry name" value="YycH"/>
    <property type="match status" value="1"/>
</dbReference>
<dbReference type="Gene3D" id="3.30.310.160">
    <property type="entry name" value="YycH protein, domain 2"/>
    <property type="match status" value="1"/>
</dbReference>
<protein>
    <recommendedName>
        <fullName evidence="2">Regulatory protein YycH domain-containing protein</fullName>
    </recommendedName>
</protein>
<feature type="compositionally biased region" description="Basic and acidic residues" evidence="1">
    <location>
        <begin position="453"/>
        <end position="462"/>
    </location>
</feature>
<dbReference type="EMBL" id="CP035492">
    <property type="protein sequence ID" value="QAY67523.1"/>
    <property type="molecule type" value="Genomic_DNA"/>
</dbReference>
<name>A0A4P6EZ23_9BACL</name>
<evidence type="ECO:0000256" key="1">
    <source>
        <dbReference type="SAM" id="MobiDB-lite"/>
    </source>
</evidence>
<accession>A0A4P6EZ23</accession>
<dbReference type="Proteomes" id="UP000293568">
    <property type="component" value="Chromosome"/>
</dbReference>
<evidence type="ECO:0000313" key="3">
    <source>
        <dbReference type="EMBL" id="QAY67523.1"/>
    </source>
</evidence>